<dbReference type="EMBL" id="VBSP01000034">
    <property type="protein sequence ID" value="TLQ40206.1"/>
    <property type="molecule type" value="Genomic_DNA"/>
</dbReference>
<dbReference type="SUPFAM" id="SSF53613">
    <property type="entry name" value="Ribokinase-like"/>
    <property type="match status" value="1"/>
</dbReference>
<comment type="caution">
    <text evidence="5">The sequence shown here is derived from an EMBL/GenBank/DDBJ whole genome shotgun (WGS) entry which is preliminary data.</text>
</comment>
<keyword evidence="1" id="KW-0808">Transferase</keyword>
<dbReference type="InterPro" id="IPR029056">
    <property type="entry name" value="Ribokinase-like"/>
</dbReference>
<gene>
    <name evidence="5" type="ORF">FEZ33_08930</name>
</gene>
<reference evidence="5 6" key="1">
    <citation type="submission" date="2019-05" db="EMBL/GenBank/DDBJ databases">
        <title>The metagenome of a microbial culture collection derived from dairy environment covers the genomic content of the human microbiome.</title>
        <authorList>
            <person name="Roder T."/>
            <person name="Wuthrich D."/>
            <person name="Sattari Z."/>
            <person name="Von Ah U."/>
            <person name="Bar C."/>
            <person name="Ronchi F."/>
            <person name="Macpherson A.J."/>
            <person name="Ganal-Vonarburg S.C."/>
            <person name="Bruggmann R."/>
            <person name="Vergeres G."/>
        </authorList>
    </citation>
    <scope>NUCLEOTIDE SEQUENCE [LARGE SCALE GENOMIC DNA]</scope>
    <source>
        <strain evidence="5 6">FAM 24227</strain>
    </source>
</reference>
<proteinExistence type="predicted"/>
<dbReference type="InterPro" id="IPR011611">
    <property type="entry name" value="PfkB_dom"/>
</dbReference>
<dbReference type="OrthoDB" id="9775849at2"/>
<evidence type="ECO:0000313" key="5">
    <source>
        <dbReference type="EMBL" id="TLQ40206.1"/>
    </source>
</evidence>
<dbReference type="Pfam" id="PF00294">
    <property type="entry name" value="PfkB"/>
    <property type="match status" value="1"/>
</dbReference>
<evidence type="ECO:0000259" key="4">
    <source>
        <dbReference type="Pfam" id="PF00294"/>
    </source>
</evidence>
<dbReference type="PANTHER" id="PTHR10584">
    <property type="entry name" value="SUGAR KINASE"/>
    <property type="match status" value="1"/>
</dbReference>
<feature type="domain" description="Carbohydrate kinase PfkB" evidence="4">
    <location>
        <begin position="3"/>
        <end position="87"/>
    </location>
</feature>
<sequence>MLKQYPTKLIITLGSQSAVFWNGEEIQEVPAMEVAEIIDTTGAGDTFNGALAFSLASEKTLIESVRFANLAGSLSITKRGAQSGMPTLAEKESHKAFKNLRGEE</sequence>
<feature type="region of interest" description="Disordered" evidence="3">
    <location>
        <begin position="81"/>
        <end position="104"/>
    </location>
</feature>
<dbReference type="GO" id="GO:0005829">
    <property type="term" value="C:cytosol"/>
    <property type="evidence" value="ECO:0007669"/>
    <property type="project" value="TreeGrafter"/>
</dbReference>
<evidence type="ECO:0000313" key="6">
    <source>
        <dbReference type="Proteomes" id="UP000306420"/>
    </source>
</evidence>
<evidence type="ECO:0000256" key="1">
    <source>
        <dbReference type="ARBA" id="ARBA00022679"/>
    </source>
</evidence>
<organism evidence="5 6">
    <name type="scientific">Ruoffia tabacinasalis</name>
    <dbReference type="NCBI Taxonomy" id="87458"/>
    <lineage>
        <taxon>Bacteria</taxon>
        <taxon>Bacillati</taxon>
        <taxon>Bacillota</taxon>
        <taxon>Bacilli</taxon>
        <taxon>Lactobacillales</taxon>
        <taxon>Aerococcaceae</taxon>
        <taxon>Ruoffia</taxon>
    </lineage>
</organism>
<evidence type="ECO:0000256" key="2">
    <source>
        <dbReference type="ARBA" id="ARBA00022777"/>
    </source>
</evidence>
<dbReference type="AlphaFoldDB" id="A0A5R9DUS0"/>
<dbReference type="InterPro" id="IPR002173">
    <property type="entry name" value="Carboh/pur_kinase_PfkB_CS"/>
</dbReference>
<evidence type="ECO:0000256" key="3">
    <source>
        <dbReference type="SAM" id="MobiDB-lite"/>
    </source>
</evidence>
<accession>A0A5R9DUS0</accession>
<keyword evidence="2" id="KW-0418">Kinase</keyword>
<protein>
    <recommendedName>
        <fullName evidence="4">Carbohydrate kinase PfkB domain-containing protein</fullName>
    </recommendedName>
</protein>
<dbReference type="Proteomes" id="UP000306420">
    <property type="component" value="Unassembled WGS sequence"/>
</dbReference>
<feature type="compositionally biased region" description="Basic and acidic residues" evidence="3">
    <location>
        <begin position="89"/>
        <end position="104"/>
    </location>
</feature>
<dbReference type="PROSITE" id="PS00584">
    <property type="entry name" value="PFKB_KINASES_2"/>
    <property type="match status" value="1"/>
</dbReference>
<name>A0A5R9DUS0_9LACT</name>
<dbReference type="Gene3D" id="3.40.1190.20">
    <property type="match status" value="1"/>
</dbReference>
<dbReference type="PANTHER" id="PTHR10584:SF166">
    <property type="entry name" value="RIBOKINASE"/>
    <property type="match status" value="1"/>
</dbReference>
<dbReference type="GO" id="GO:0016301">
    <property type="term" value="F:kinase activity"/>
    <property type="evidence" value="ECO:0007669"/>
    <property type="project" value="UniProtKB-KW"/>
</dbReference>